<feature type="region of interest" description="Disordered" evidence="1">
    <location>
        <begin position="107"/>
        <end position="129"/>
    </location>
</feature>
<dbReference type="AlphaFoldDB" id="A0A921ZBP0"/>
<dbReference type="Proteomes" id="UP000791440">
    <property type="component" value="Unassembled WGS sequence"/>
</dbReference>
<name>A0A921ZBP0_MANSE</name>
<organism evidence="3 4">
    <name type="scientific">Manduca sexta</name>
    <name type="common">Tobacco hawkmoth</name>
    <name type="synonym">Tobacco hornworm</name>
    <dbReference type="NCBI Taxonomy" id="7130"/>
    <lineage>
        <taxon>Eukaryota</taxon>
        <taxon>Metazoa</taxon>
        <taxon>Ecdysozoa</taxon>
        <taxon>Arthropoda</taxon>
        <taxon>Hexapoda</taxon>
        <taxon>Insecta</taxon>
        <taxon>Pterygota</taxon>
        <taxon>Neoptera</taxon>
        <taxon>Endopterygota</taxon>
        <taxon>Lepidoptera</taxon>
        <taxon>Glossata</taxon>
        <taxon>Ditrysia</taxon>
        <taxon>Bombycoidea</taxon>
        <taxon>Sphingidae</taxon>
        <taxon>Sphinginae</taxon>
        <taxon>Sphingini</taxon>
        <taxon>Manduca</taxon>
    </lineage>
</organism>
<dbReference type="OrthoDB" id="3936150at2759"/>
<feature type="signal peptide" evidence="2">
    <location>
        <begin position="1"/>
        <end position="18"/>
    </location>
</feature>
<accession>A0A921ZBP0</accession>
<evidence type="ECO:0000256" key="2">
    <source>
        <dbReference type="SAM" id="SignalP"/>
    </source>
</evidence>
<reference evidence="3" key="2">
    <citation type="submission" date="2020-12" db="EMBL/GenBank/DDBJ databases">
        <authorList>
            <person name="Kanost M."/>
        </authorList>
    </citation>
    <scope>NUCLEOTIDE SEQUENCE</scope>
</reference>
<keyword evidence="2" id="KW-0732">Signal</keyword>
<gene>
    <name evidence="3" type="ORF">O3G_MSEX008797</name>
</gene>
<comment type="caution">
    <text evidence="3">The sequence shown here is derived from an EMBL/GenBank/DDBJ whole genome shotgun (WGS) entry which is preliminary data.</text>
</comment>
<protein>
    <submittedName>
        <fullName evidence="3">Uncharacterized protein</fullName>
    </submittedName>
</protein>
<reference evidence="3" key="1">
    <citation type="journal article" date="2016" name="Insect Biochem. Mol. Biol.">
        <title>Multifaceted biological insights from a draft genome sequence of the tobacco hornworm moth, Manduca sexta.</title>
        <authorList>
            <person name="Kanost M.R."/>
            <person name="Arrese E.L."/>
            <person name="Cao X."/>
            <person name="Chen Y.R."/>
            <person name="Chellapilla S."/>
            <person name="Goldsmith M.R."/>
            <person name="Grosse-Wilde E."/>
            <person name="Heckel D.G."/>
            <person name="Herndon N."/>
            <person name="Jiang H."/>
            <person name="Papanicolaou A."/>
            <person name="Qu J."/>
            <person name="Soulages J.L."/>
            <person name="Vogel H."/>
            <person name="Walters J."/>
            <person name="Waterhouse R.M."/>
            <person name="Ahn S.J."/>
            <person name="Almeida F.C."/>
            <person name="An C."/>
            <person name="Aqrawi P."/>
            <person name="Bretschneider A."/>
            <person name="Bryant W.B."/>
            <person name="Bucks S."/>
            <person name="Chao H."/>
            <person name="Chevignon G."/>
            <person name="Christen J.M."/>
            <person name="Clarke D.F."/>
            <person name="Dittmer N.T."/>
            <person name="Ferguson L.C.F."/>
            <person name="Garavelou S."/>
            <person name="Gordon K.H.J."/>
            <person name="Gunaratna R.T."/>
            <person name="Han Y."/>
            <person name="Hauser F."/>
            <person name="He Y."/>
            <person name="Heidel-Fischer H."/>
            <person name="Hirsh A."/>
            <person name="Hu Y."/>
            <person name="Jiang H."/>
            <person name="Kalra D."/>
            <person name="Klinner C."/>
            <person name="Konig C."/>
            <person name="Kovar C."/>
            <person name="Kroll A.R."/>
            <person name="Kuwar S.S."/>
            <person name="Lee S.L."/>
            <person name="Lehman R."/>
            <person name="Li K."/>
            <person name="Li Z."/>
            <person name="Liang H."/>
            <person name="Lovelace S."/>
            <person name="Lu Z."/>
            <person name="Mansfield J.H."/>
            <person name="McCulloch K.J."/>
            <person name="Mathew T."/>
            <person name="Morton B."/>
            <person name="Muzny D.M."/>
            <person name="Neunemann D."/>
            <person name="Ongeri F."/>
            <person name="Pauchet Y."/>
            <person name="Pu L.L."/>
            <person name="Pyrousis I."/>
            <person name="Rao X.J."/>
            <person name="Redding A."/>
            <person name="Roesel C."/>
            <person name="Sanchez-Gracia A."/>
            <person name="Schaack S."/>
            <person name="Shukla A."/>
            <person name="Tetreau G."/>
            <person name="Wang Y."/>
            <person name="Xiong G.H."/>
            <person name="Traut W."/>
            <person name="Walsh T.K."/>
            <person name="Worley K.C."/>
            <person name="Wu D."/>
            <person name="Wu W."/>
            <person name="Wu Y.Q."/>
            <person name="Zhang X."/>
            <person name="Zou Z."/>
            <person name="Zucker H."/>
            <person name="Briscoe A.D."/>
            <person name="Burmester T."/>
            <person name="Clem R.J."/>
            <person name="Feyereisen R."/>
            <person name="Grimmelikhuijzen C.J.P."/>
            <person name="Hamodrakas S.J."/>
            <person name="Hansson B.S."/>
            <person name="Huguet E."/>
            <person name="Jermiin L.S."/>
            <person name="Lan Q."/>
            <person name="Lehman H.K."/>
            <person name="Lorenzen M."/>
            <person name="Merzendorfer H."/>
            <person name="Michalopoulos I."/>
            <person name="Morton D.B."/>
            <person name="Muthukrishnan S."/>
            <person name="Oakeshott J.G."/>
            <person name="Palmer W."/>
            <person name="Park Y."/>
            <person name="Passarelli A.L."/>
            <person name="Rozas J."/>
            <person name="Schwartz L.M."/>
            <person name="Smith W."/>
            <person name="Southgate A."/>
            <person name="Vilcinskas A."/>
            <person name="Vogt R."/>
            <person name="Wang P."/>
            <person name="Werren J."/>
            <person name="Yu X.Q."/>
            <person name="Zhou J.J."/>
            <person name="Brown S.J."/>
            <person name="Scherer S.E."/>
            <person name="Richards S."/>
            <person name="Blissard G.W."/>
        </authorList>
    </citation>
    <scope>NUCLEOTIDE SEQUENCE</scope>
</reference>
<evidence type="ECO:0000256" key="1">
    <source>
        <dbReference type="SAM" id="MobiDB-lite"/>
    </source>
</evidence>
<evidence type="ECO:0000313" key="4">
    <source>
        <dbReference type="Proteomes" id="UP000791440"/>
    </source>
</evidence>
<feature type="compositionally biased region" description="Basic residues" evidence="1">
    <location>
        <begin position="107"/>
        <end position="124"/>
    </location>
</feature>
<dbReference type="EMBL" id="JH668472">
    <property type="protein sequence ID" value="KAG6454673.1"/>
    <property type="molecule type" value="Genomic_DNA"/>
</dbReference>
<keyword evidence="4" id="KW-1185">Reference proteome</keyword>
<feature type="chain" id="PRO_5037209173" evidence="2">
    <location>
        <begin position="19"/>
        <end position="806"/>
    </location>
</feature>
<evidence type="ECO:0000313" key="3">
    <source>
        <dbReference type="EMBL" id="KAG6454673.1"/>
    </source>
</evidence>
<sequence>MYSPIILLFVIKIHTNLANYLEAEANFLKPKLERNNIVNKGVWMKNKLRDSTFEKPTAGDFIFRPNSADVDNILQNNFDAFGENFLQDAPFLSSYVERAKRAVNHIRKRHPRKSMKKCRNKKNCKNNLSDDSDIKNSLISDPKPTSVFNDYPYEVAILLNSKLKTGNKSKNYIISSKNETSNKTMTIKNIDDVVKIAEEKLKLDLNETKNNTSNPKRNTKFDYETEDYKNFVILDDYNKTRTIESDKQRSIFDKDDKAWHQNVPLTGIDNMYKVIPKQKQTKPINERGLIKVISMLTKTFKKIMKQHNEIKAIHEQLQSINDDFLKNIVTVTNKFQDFDNKYNYLIKSNENLKIIEQNLLEREERFKIRQKEMMNNLIEFENQQKKFLMQQKQFYSVQKFMLGQNEKINIKQNLIAKTQSEISHRQNNFARILKKAKQIVDIKMGSQKVSTNVKYNYSNVVDQVTHTTTIPDVTESVKINLFAIPTTNKIENQDDMIIKEKDDQAIDDLVYKFYFNNTFIDNVMRNKIFNTFTPQSREVGINMKNKRDEMTTLLIPVKKVNLTSISPLKRNKRWISRRMRNTKRKNHIKSGVKDTVKKQEIKKNTQNTINEDKIKIDPFLTMAMSFCNQIGQNGNQQILGWCVEKALRRLRYMDTKMFEIPPNIIVNKEKEVNMNKTEEAKIQLNIVTETTVPTTLKMDQTSQVPPKTHVTKDIQNAMFFPDNDELETNLKEYDLKPDTEGNVYYDGSLHASDFVGPDTGSISDIMPGLDSNSKVDVDPVAFDLDARRRAFVQRLNANILKRMNLG</sequence>
<proteinExistence type="predicted"/>